<gene>
    <name evidence="2" type="ORF">RFN28_30435</name>
</gene>
<name>A0ABU4Y748_9HYPH</name>
<evidence type="ECO:0000313" key="2">
    <source>
        <dbReference type="EMBL" id="MDX8482746.1"/>
    </source>
</evidence>
<organism evidence="2 3">
    <name type="scientific">Mesorhizobium album</name>
    <dbReference type="NCBI Taxonomy" id="3072314"/>
    <lineage>
        <taxon>Bacteria</taxon>
        <taxon>Pseudomonadati</taxon>
        <taxon>Pseudomonadota</taxon>
        <taxon>Alphaproteobacteria</taxon>
        <taxon>Hyphomicrobiales</taxon>
        <taxon>Phyllobacteriaceae</taxon>
        <taxon>Mesorhizobium</taxon>
    </lineage>
</organism>
<protein>
    <submittedName>
        <fullName evidence="2">Uncharacterized protein</fullName>
    </submittedName>
</protein>
<comment type="caution">
    <text evidence="2">The sequence shown here is derived from an EMBL/GenBank/DDBJ whole genome shotgun (WGS) entry which is preliminary data.</text>
</comment>
<feature type="region of interest" description="Disordered" evidence="1">
    <location>
        <begin position="40"/>
        <end position="134"/>
    </location>
</feature>
<dbReference type="Proteomes" id="UP001287059">
    <property type="component" value="Unassembled WGS sequence"/>
</dbReference>
<dbReference type="RefSeq" id="WP_320290836.1">
    <property type="nucleotide sequence ID" value="NZ_JAVIIW010000056.1"/>
</dbReference>
<accession>A0ABU4Y748</accession>
<sequence length="134" mass="13778">MVLEPGWRLPNEEETWMKKVPLLLATSIGLFGLLAMSHSQATEFSDHGSQATATLPDDDSQEASGGQASDDSVAENHDSSDEADDETADAGSHQGDQGDEADDDADHQSGDHEGDSGGHDSGGDSGGHDGGGDD</sequence>
<evidence type="ECO:0000256" key="1">
    <source>
        <dbReference type="SAM" id="MobiDB-lite"/>
    </source>
</evidence>
<evidence type="ECO:0000313" key="3">
    <source>
        <dbReference type="Proteomes" id="UP001287059"/>
    </source>
</evidence>
<proteinExistence type="predicted"/>
<dbReference type="EMBL" id="JAVIIW010000056">
    <property type="protein sequence ID" value="MDX8482746.1"/>
    <property type="molecule type" value="Genomic_DNA"/>
</dbReference>
<keyword evidence="3" id="KW-1185">Reference proteome</keyword>
<feature type="compositionally biased region" description="Polar residues" evidence="1">
    <location>
        <begin position="40"/>
        <end position="53"/>
    </location>
</feature>
<feature type="compositionally biased region" description="Basic and acidic residues" evidence="1">
    <location>
        <begin position="106"/>
        <end position="134"/>
    </location>
</feature>
<reference evidence="2 3" key="1">
    <citation type="submission" date="2023-08" db="EMBL/GenBank/DDBJ databases">
        <title>Implementing the SeqCode for naming new Mesorhizobium species isolated from Vachellia karroo root nodules.</title>
        <authorList>
            <person name="Van Lill M."/>
        </authorList>
    </citation>
    <scope>NUCLEOTIDE SEQUENCE [LARGE SCALE GENOMIC DNA]</scope>
    <source>
        <strain evidence="2 3">VK24D</strain>
    </source>
</reference>